<evidence type="ECO:0000313" key="3">
    <source>
        <dbReference type="Proteomes" id="UP001281003"/>
    </source>
</evidence>
<feature type="region of interest" description="Disordered" evidence="1">
    <location>
        <begin position="1"/>
        <end position="32"/>
    </location>
</feature>
<feature type="region of interest" description="Disordered" evidence="1">
    <location>
        <begin position="100"/>
        <end position="124"/>
    </location>
</feature>
<proteinExistence type="predicted"/>
<reference evidence="2" key="1">
    <citation type="journal article" date="2023" name="Mol. Phylogenet. Evol.">
        <title>Genome-scale phylogeny and comparative genomics of the fungal order Sordariales.</title>
        <authorList>
            <person name="Hensen N."/>
            <person name="Bonometti L."/>
            <person name="Westerberg I."/>
            <person name="Brannstrom I.O."/>
            <person name="Guillou S."/>
            <person name="Cros-Aarteil S."/>
            <person name="Calhoun S."/>
            <person name="Haridas S."/>
            <person name="Kuo A."/>
            <person name="Mondo S."/>
            <person name="Pangilinan J."/>
            <person name="Riley R."/>
            <person name="LaButti K."/>
            <person name="Andreopoulos B."/>
            <person name="Lipzen A."/>
            <person name="Chen C."/>
            <person name="Yan M."/>
            <person name="Daum C."/>
            <person name="Ng V."/>
            <person name="Clum A."/>
            <person name="Steindorff A."/>
            <person name="Ohm R.A."/>
            <person name="Martin F."/>
            <person name="Silar P."/>
            <person name="Natvig D.O."/>
            <person name="Lalanne C."/>
            <person name="Gautier V."/>
            <person name="Ament-Velasquez S.L."/>
            <person name="Kruys A."/>
            <person name="Hutchinson M.I."/>
            <person name="Powell A.J."/>
            <person name="Barry K."/>
            <person name="Miller A.N."/>
            <person name="Grigoriev I.V."/>
            <person name="Debuchy R."/>
            <person name="Gladieux P."/>
            <person name="Hiltunen Thoren M."/>
            <person name="Johannesson H."/>
        </authorList>
    </citation>
    <scope>NUCLEOTIDE SEQUENCE</scope>
    <source>
        <strain evidence="2">FGSC 1904</strain>
    </source>
</reference>
<comment type="caution">
    <text evidence="2">The sequence shown here is derived from an EMBL/GenBank/DDBJ whole genome shotgun (WGS) entry which is preliminary data.</text>
</comment>
<evidence type="ECO:0000256" key="1">
    <source>
        <dbReference type="SAM" id="MobiDB-lite"/>
    </source>
</evidence>
<gene>
    <name evidence="2" type="ORF">B0T20DRAFT_467780</name>
</gene>
<keyword evidence="3" id="KW-1185">Reference proteome</keyword>
<name>A0AAE0PJI7_SORBR</name>
<feature type="compositionally biased region" description="Basic and acidic residues" evidence="1">
    <location>
        <begin position="1"/>
        <end position="15"/>
    </location>
</feature>
<dbReference type="EMBL" id="JAUTDP010000003">
    <property type="protein sequence ID" value="KAK3401051.1"/>
    <property type="molecule type" value="Genomic_DNA"/>
</dbReference>
<accession>A0AAE0PJI7</accession>
<dbReference type="Proteomes" id="UP001281003">
    <property type="component" value="Unassembled WGS sequence"/>
</dbReference>
<reference evidence="2" key="2">
    <citation type="submission" date="2023-07" db="EMBL/GenBank/DDBJ databases">
        <authorList>
            <consortium name="Lawrence Berkeley National Laboratory"/>
            <person name="Haridas S."/>
            <person name="Hensen N."/>
            <person name="Bonometti L."/>
            <person name="Westerberg I."/>
            <person name="Brannstrom I.O."/>
            <person name="Guillou S."/>
            <person name="Cros-Aarteil S."/>
            <person name="Calhoun S."/>
            <person name="Kuo A."/>
            <person name="Mondo S."/>
            <person name="Pangilinan J."/>
            <person name="Riley R."/>
            <person name="LaButti K."/>
            <person name="Andreopoulos B."/>
            <person name="Lipzen A."/>
            <person name="Chen C."/>
            <person name="Yanf M."/>
            <person name="Daum C."/>
            <person name="Ng V."/>
            <person name="Clum A."/>
            <person name="Steindorff A."/>
            <person name="Ohm R."/>
            <person name="Martin F."/>
            <person name="Silar P."/>
            <person name="Natvig D."/>
            <person name="Lalanne C."/>
            <person name="Gautier V."/>
            <person name="Ament-velasquez S.L."/>
            <person name="Kruys A."/>
            <person name="Hutchinson M.I."/>
            <person name="Powell A.J."/>
            <person name="Barry K."/>
            <person name="Miller A.N."/>
            <person name="Grigoriev I.V."/>
            <person name="Debuchy R."/>
            <person name="Gladieux P."/>
            <person name="Thoren M.H."/>
            <person name="Johannesson H."/>
        </authorList>
    </citation>
    <scope>NUCLEOTIDE SEQUENCE</scope>
    <source>
        <strain evidence="2">FGSC 1904</strain>
    </source>
</reference>
<sequence>MANQKFDQRNEDNGRQNRPATPPAPDAPITENPESLRLIRAYYQASPTDEDKNTHLGNLANALADHLWGTDKYRHDRRLAVIRMALAATLNCLESLFNEPETRDNSRRRQQFKPEPVSIPSNLNEHIGSNANAAILQVPLLHHLREHRPLSDEASPAESLQWLTGLTKAYKGDFRQPPPGGSFDAVRAWNTILDKLPVLVEWMLLSDGLVDATRPDPAKLLNTLRLLFKSEML</sequence>
<dbReference type="AlphaFoldDB" id="A0AAE0PJI7"/>
<organism evidence="2 3">
    <name type="scientific">Sordaria brevicollis</name>
    <dbReference type="NCBI Taxonomy" id="83679"/>
    <lineage>
        <taxon>Eukaryota</taxon>
        <taxon>Fungi</taxon>
        <taxon>Dikarya</taxon>
        <taxon>Ascomycota</taxon>
        <taxon>Pezizomycotina</taxon>
        <taxon>Sordariomycetes</taxon>
        <taxon>Sordariomycetidae</taxon>
        <taxon>Sordariales</taxon>
        <taxon>Sordariaceae</taxon>
        <taxon>Sordaria</taxon>
    </lineage>
</organism>
<evidence type="ECO:0000313" key="2">
    <source>
        <dbReference type="EMBL" id="KAK3401051.1"/>
    </source>
</evidence>
<protein>
    <submittedName>
        <fullName evidence="2">Uncharacterized protein</fullName>
    </submittedName>
</protein>